<dbReference type="OrthoDB" id="7701518at2759"/>
<evidence type="ECO:0000313" key="1">
    <source>
        <dbReference type="EMBL" id="OXU16561.1"/>
    </source>
</evidence>
<feature type="non-terminal residue" evidence="1">
    <location>
        <position position="1"/>
    </location>
</feature>
<name>A0A232EDX5_9HYME</name>
<evidence type="ECO:0000313" key="2">
    <source>
        <dbReference type="Proteomes" id="UP000215335"/>
    </source>
</evidence>
<sequence length="145" mass="16728">SKEQAIVLNSIEGITIDDYIDDLEKVIDPNQITFISKISGQRVCIYLSNAEHVEKLSNQVIMIKETALRIRRLMEKNKRVVISNVSTHIPNEFLLDYLKKIGIKPVSQISHIRASLLKPGRSNILSFRRQVYIHQEEEKFIPEST</sequence>
<accession>A0A232EDX5</accession>
<dbReference type="AlphaFoldDB" id="A0A232EDX5"/>
<dbReference type="Proteomes" id="UP000215335">
    <property type="component" value="Unassembled WGS sequence"/>
</dbReference>
<proteinExistence type="predicted"/>
<gene>
    <name evidence="1" type="ORF">TSAR_015767</name>
</gene>
<keyword evidence="2" id="KW-1185">Reference proteome</keyword>
<comment type="caution">
    <text evidence="1">The sequence shown here is derived from an EMBL/GenBank/DDBJ whole genome shotgun (WGS) entry which is preliminary data.</text>
</comment>
<organism evidence="1 2">
    <name type="scientific">Trichomalopsis sarcophagae</name>
    <dbReference type="NCBI Taxonomy" id="543379"/>
    <lineage>
        <taxon>Eukaryota</taxon>
        <taxon>Metazoa</taxon>
        <taxon>Ecdysozoa</taxon>
        <taxon>Arthropoda</taxon>
        <taxon>Hexapoda</taxon>
        <taxon>Insecta</taxon>
        <taxon>Pterygota</taxon>
        <taxon>Neoptera</taxon>
        <taxon>Endopterygota</taxon>
        <taxon>Hymenoptera</taxon>
        <taxon>Apocrita</taxon>
        <taxon>Proctotrupomorpha</taxon>
        <taxon>Chalcidoidea</taxon>
        <taxon>Pteromalidae</taxon>
        <taxon>Pteromalinae</taxon>
        <taxon>Trichomalopsis</taxon>
    </lineage>
</organism>
<protein>
    <submittedName>
        <fullName evidence="1">Uncharacterized protein</fullName>
    </submittedName>
</protein>
<dbReference type="STRING" id="543379.A0A232EDX5"/>
<reference evidence="1 2" key="1">
    <citation type="journal article" date="2017" name="Curr. Biol.">
        <title>The Evolution of Venom by Co-option of Single-Copy Genes.</title>
        <authorList>
            <person name="Martinson E.O."/>
            <person name="Mrinalini"/>
            <person name="Kelkar Y.D."/>
            <person name="Chang C.H."/>
            <person name="Werren J.H."/>
        </authorList>
    </citation>
    <scope>NUCLEOTIDE SEQUENCE [LARGE SCALE GENOMIC DNA]</scope>
    <source>
        <strain evidence="1 2">Alberta</strain>
        <tissue evidence="1">Whole body</tissue>
    </source>
</reference>
<dbReference type="EMBL" id="NNAY01005798">
    <property type="protein sequence ID" value="OXU16561.1"/>
    <property type="molecule type" value="Genomic_DNA"/>
</dbReference>